<dbReference type="PANTHER" id="PTHR41299">
    <property type="entry name" value="THIAMINE PYROPHOSPHOKINASE"/>
    <property type="match status" value="1"/>
</dbReference>
<evidence type="ECO:0000256" key="5">
    <source>
        <dbReference type="NCBIfam" id="TIGR01378"/>
    </source>
</evidence>
<dbReference type="Gene3D" id="3.40.50.10240">
    <property type="entry name" value="Thiamin pyrophosphokinase, catalytic domain"/>
    <property type="match status" value="1"/>
</dbReference>
<proteinExistence type="predicted"/>
<dbReference type="InterPro" id="IPR053149">
    <property type="entry name" value="TPK"/>
</dbReference>
<sequence>MSDLPFRCAGPVTLVGNGPFSAEMLAEAQTIAPDLIAADRGAHRLAVLRKTARAVIGDMDSLPDPAAFDDGRTRVIHLAEQDTTDFEKCLYATEAPFYLGVGFTGGRIDHTLAVFHAMLRYPSKPVVLVGEDEAMALAPAGRLLRLRLRPGARVSIFPLLPVTGGPSRGLAWPLDGLRLAPGERVGTSNEAAHPLVEMKFDAPGALVMVERPFLAALVHAVAAPPPG</sequence>
<name>A0A8J7M9J1_9RHOB</name>
<keyword evidence="4" id="KW-0067">ATP-binding</keyword>
<gene>
    <name evidence="7" type="ORF">H0I76_16670</name>
</gene>
<evidence type="ECO:0000256" key="2">
    <source>
        <dbReference type="ARBA" id="ARBA00022741"/>
    </source>
</evidence>
<evidence type="ECO:0000256" key="1">
    <source>
        <dbReference type="ARBA" id="ARBA00022679"/>
    </source>
</evidence>
<accession>A0A8J7M9J1</accession>
<comment type="caution">
    <text evidence="7">The sequence shown here is derived from an EMBL/GenBank/DDBJ whole genome shotgun (WGS) entry which is preliminary data.</text>
</comment>
<dbReference type="AlphaFoldDB" id="A0A8J7M9J1"/>
<dbReference type="Pfam" id="PF04263">
    <property type="entry name" value="TPK_catalytic"/>
    <property type="match status" value="1"/>
</dbReference>
<dbReference type="EC" id="2.7.6.2" evidence="5"/>
<organism evidence="7 8">
    <name type="scientific">Thermohalobaculum xanthum</name>
    <dbReference type="NCBI Taxonomy" id="2753746"/>
    <lineage>
        <taxon>Bacteria</taxon>
        <taxon>Pseudomonadati</taxon>
        <taxon>Pseudomonadota</taxon>
        <taxon>Alphaproteobacteria</taxon>
        <taxon>Rhodobacterales</taxon>
        <taxon>Paracoccaceae</taxon>
        <taxon>Thermohalobaculum</taxon>
    </lineage>
</organism>
<dbReference type="Proteomes" id="UP000655420">
    <property type="component" value="Unassembled WGS sequence"/>
</dbReference>
<dbReference type="GO" id="GO:0004788">
    <property type="term" value="F:thiamine diphosphokinase activity"/>
    <property type="evidence" value="ECO:0007669"/>
    <property type="project" value="UniProtKB-UniRule"/>
</dbReference>
<dbReference type="CDD" id="cd07995">
    <property type="entry name" value="TPK"/>
    <property type="match status" value="1"/>
</dbReference>
<reference evidence="7" key="1">
    <citation type="submission" date="2020-12" db="EMBL/GenBank/DDBJ databases">
        <title>Bacterial taxonomy.</title>
        <authorList>
            <person name="Pan X."/>
        </authorList>
    </citation>
    <scope>NUCLEOTIDE SEQUENCE</scope>
    <source>
        <strain evidence="7">M0105</strain>
    </source>
</reference>
<dbReference type="SMART" id="SM00983">
    <property type="entry name" value="TPK_B1_binding"/>
    <property type="match status" value="1"/>
</dbReference>
<dbReference type="SUPFAM" id="SSF63862">
    <property type="entry name" value="Thiamin pyrophosphokinase, substrate-binding domain"/>
    <property type="match status" value="1"/>
</dbReference>
<dbReference type="RefSeq" id="WP_200612416.1">
    <property type="nucleotide sequence ID" value="NZ_JAEHHL010000010.1"/>
</dbReference>
<keyword evidence="1 7" id="KW-0808">Transferase</keyword>
<dbReference type="InterPro" id="IPR036371">
    <property type="entry name" value="TPK_B1-bd_sf"/>
</dbReference>
<dbReference type="NCBIfam" id="TIGR01378">
    <property type="entry name" value="thi_PPkinase"/>
    <property type="match status" value="1"/>
</dbReference>
<dbReference type="SUPFAM" id="SSF63999">
    <property type="entry name" value="Thiamin pyrophosphokinase, catalytic domain"/>
    <property type="match status" value="1"/>
</dbReference>
<evidence type="ECO:0000313" key="8">
    <source>
        <dbReference type="Proteomes" id="UP000655420"/>
    </source>
</evidence>
<dbReference type="GO" id="GO:0009229">
    <property type="term" value="P:thiamine diphosphate biosynthetic process"/>
    <property type="evidence" value="ECO:0007669"/>
    <property type="project" value="InterPro"/>
</dbReference>
<dbReference type="EMBL" id="JAEHHL010000010">
    <property type="protein sequence ID" value="MBK0400836.1"/>
    <property type="molecule type" value="Genomic_DNA"/>
</dbReference>
<dbReference type="InterPro" id="IPR036759">
    <property type="entry name" value="TPK_catalytic_sf"/>
</dbReference>
<keyword evidence="3" id="KW-0418">Kinase</keyword>
<protein>
    <recommendedName>
        <fullName evidence="5">Thiamine diphosphokinase</fullName>
        <ecNumber evidence="5">2.7.6.2</ecNumber>
    </recommendedName>
</protein>
<dbReference type="Pfam" id="PF04265">
    <property type="entry name" value="TPK_B1_binding"/>
    <property type="match status" value="1"/>
</dbReference>
<dbReference type="InterPro" id="IPR007373">
    <property type="entry name" value="Thiamin_PyroPKinase_B1-bd"/>
</dbReference>
<keyword evidence="8" id="KW-1185">Reference proteome</keyword>
<keyword evidence="2" id="KW-0547">Nucleotide-binding</keyword>
<evidence type="ECO:0000256" key="4">
    <source>
        <dbReference type="ARBA" id="ARBA00022840"/>
    </source>
</evidence>
<dbReference type="InterPro" id="IPR007371">
    <property type="entry name" value="TPK_catalytic"/>
</dbReference>
<evidence type="ECO:0000256" key="3">
    <source>
        <dbReference type="ARBA" id="ARBA00022777"/>
    </source>
</evidence>
<dbReference type="PANTHER" id="PTHR41299:SF1">
    <property type="entry name" value="THIAMINE PYROPHOSPHOKINASE"/>
    <property type="match status" value="1"/>
</dbReference>
<feature type="domain" description="Thiamin pyrophosphokinase thiamin-binding" evidence="6">
    <location>
        <begin position="141"/>
        <end position="206"/>
    </location>
</feature>
<evidence type="ECO:0000313" key="7">
    <source>
        <dbReference type="EMBL" id="MBK0400836.1"/>
    </source>
</evidence>
<dbReference type="GO" id="GO:0005524">
    <property type="term" value="F:ATP binding"/>
    <property type="evidence" value="ECO:0007669"/>
    <property type="project" value="UniProtKB-KW"/>
</dbReference>
<dbReference type="GO" id="GO:0030975">
    <property type="term" value="F:thiamine binding"/>
    <property type="evidence" value="ECO:0007669"/>
    <property type="project" value="InterPro"/>
</dbReference>
<evidence type="ECO:0000259" key="6">
    <source>
        <dbReference type="SMART" id="SM00983"/>
    </source>
</evidence>
<dbReference type="InterPro" id="IPR006282">
    <property type="entry name" value="Thi_PPkinase"/>
</dbReference>
<dbReference type="GO" id="GO:0016301">
    <property type="term" value="F:kinase activity"/>
    <property type="evidence" value="ECO:0007669"/>
    <property type="project" value="UniProtKB-KW"/>
</dbReference>
<dbReference type="GO" id="GO:0006772">
    <property type="term" value="P:thiamine metabolic process"/>
    <property type="evidence" value="ECO:0007669"/>
    <property type="project" value="UniProtKB-UniRule"/>
</dbReference>